<feature type="region of interest" description="Disordered" evidence="1">
    <location>
        <begin position="42"/>
        <end position="66"/>
    </location>
</feature>
<organism evidence="3 4">
    <name type="scientific">Rubripirellula reticaptiva</name>
    <dbReference type="NCBI Taxonomy" id="2528013"/>
    <lineage>
        <taxon>Bacteria</taxon>
        <taxon>Pseudomonadati</taxon>
        <taxon>Planctomycetota</taxon>
        <taxon>Planctomycetia</taxon>
        <taxon>Pirellulales</taxon>
        <taxon>Pirellulaceae</taxon>
        <taxon>Rubripirellula</taxon>
    </lineage>
</organism>
<dbReference type="AlphaFoldDB" id="A0A5C6E672"/>
<dbReference type="Proteomes" id="UP000317977">
    <property type="component" value="Unassembled WGS sequence"/>
</dbReference>
<feature type="transmembrane region" description="Helical" evidence="2">
    <location>
        <begin position="127"/>
        <end position="145"/>
    </location>
</feature>
<keyword evidence="2" id="KW-0812">Transmembrane</keyword>
<name>A0A5C6E672_9BACT</name>
<protein>
    <submittedName>
        <fullName evidence="3">Uncharacterized protein</fullName>
    </submittedName>
</protein>
<feature type="transmembrane region" description="Helical" evidence="2">
    <location>
        <begin position="100"/>
        <end position="120"/>
    </location>
</feature>
<evidence type="ECO:0000313" key="3">
    <source>
        <dbReference type="EMBL" id="TWU44432.1"/>
    </source>
</evidence>
<evidence type="ECO:0000313" key="4">
    <source>
        <dbReference type="Proteomes" id="UP000317977"/>
    </source>
</evidence>
<keyword evidence="2" id="KW-0472">Membrane</keyword>
<dbReference type="EMBL" id="SJPX01000011">
    <property type="protein sequence ID" value="TWU44432.1"/>
    <property type="molecule type" value="Genomic_DNA"/>
</dbReference>
<gene>
    <name evidence="3" type="ORF">Poly59_61610</name>
</gene>
<sequence length="189" mass="21020">MPVYLPTRSTPNCLPREPTLAKLWRRGNDCPMLDQRPFINADNQHMHRSGGGHVSLKSRQSPPPGDVKRSLNGIALIRCRGFVENPYQPPDHHPSNDRSFAFRIDILFASLVALGIIAIASDGFRSIPLLHLFLVPIPLCLIAFHKAIANLPTWVSAPTKAVETYAIGWVVLVALGTITGYLEWWPVSR</sequence>
<keyword evidence="4" id="KW-1185">Reference proteome</keyword>
<evidence type="ECO:0000256" key="2">
    <source>
        <dbReference type="SAM" id="Phobius"/>
    </source>
</evidence>
<keyword evidence="2" id="KW-1133">Transmembrane helix</keyword>
<reference evidence="3 4" key="1">
    <citation type="submission" date="2019-02" db="EMBL/GenBank/DDBJ databases">
        <title>Deep-cultivation of Planctomycetes and their phenomic and genomic characterization uncovers novel biology.</title>
        <authorList>
            <person name="Wiegand S."/>
            <person name="Jogler M."/>
            <person name="Boedeker C."/>
            <person name="Pinto D."/>
            <person name="Vollmers J."/>
            <person name="Rivas-Marin E."/>
            <person name="Kohn T."/>
            <person name="Peeters S.H."/>
            <person name="Heuer A."/>
            <person name="Rast P."/>
            <person name="Oberbeckmann S."/>
            <person name="Bunk B."/>
            <person name="Jeske O."/>
            <person name="Meyerdierks A."/>
            <person name="Storesund J.E."/>
            <person name="Kallscheuer N."/>
            <person name="Luecker S."/>
            <person name="Lage O.M."/>
            <person name="Pohl T."/>
            <person name="Merkel B.J."/>
            <person name="Hornburger P."/>
            <person name="Mueller R.-W."/>
            <person name="Bruemmer F."/>
            <person name="Labrenz M."/>
            <person name="Spormann A.M."/>
            <person name="Op Den Camp H."/>
            <person name="Overmann J."/>
            <person name="Amann R."/>
            <person name="Jetten M.S.M."/>
            <person name="Mascher T."/>
            <person name="Medema M.H."/>
            <person name="Devos D.P."/>
            <person name="Kaster A.-K."/>
            <person name="Ovreas L."/>
            <person name="Rohde M."/>
            <person name="Galperin M.Y."/>
            <person name="Jogler C."/>
        </authorList>
    </citation>
    <scope>NUCLEOTIDE SEQUENCE [LARGE SCALE GENOMIC DNA]</scope>
    <source>
        <strain evidence="3 4">Poly59</strain>
    </source>
</reference>
<proteinExistence type="predicted"/>
<feature type="transmembrane region" description="Helical" evidence="2">
    <location>
        <begin position="165"/>
        <end position="184"/>
    </location>
</feature>
<comment type="caution">
    <text evidence="3">The sequence shown here is derived from an EMBL/GenBank/DDBJ whole genome shotgun (WGS) entry which is preliminary data.</text>
</comment>
<accession>A0A5C6E672</accession>
<evidence type="ECO:0000256" key="1">
    <source>
        <dbReference type="SAM" id="MobiDB-lite"/>
    </source>
</evidence>